<comment type="caution">
    <text evidence="3">The sequence shown here is derived from an EMBL/GenBank/DDBJ whole genome shotgun (WGS) entry which is preliminary data.</text>
</comment>
<evidence type="ECO:0000256" key="1">
    <source>
        <dbReference type="SAM" id="MobiDB-lite"/>
    </source>
</evidence>
<dbReference type="RefSeq" id="WP_044992540.1">
    <property type="nucleotide sequence ID" value="NZ_FQVY01000002.1"/>
</dbReference>
<protein>
    <submittedName>
        <fullName evidence="3">Uncharacterized protein</fullName>
    </submittedName>
</protein>
<proteinExistence type="predicted"/>
<reference evidence="4" key="2">
    <citation type="submission" date="2016-11" db="EMBL/GenBank/DDBJ databases">
        <authorList>
            <person name="Jaros S."/>
            <person name="Januszkiewicz K."/>
            <person name="Wedrychowicz H."/>
        </authorList>
    </citation>
    <scope>NUCLEOTIDE SEQUENCE [LARGE SCALE GENOMIC DNA]</scope>
    <source>
        <strain evidence="4">DSM 4029</strain>
    </source>
</reference>
<evidence type="ECO:0000313" key="4">
    <source>
        <dbReference type="Proteomes" id="UP000184089"/>
    </source>
</evidence>
<gene>
    <name evidence="2" type="ORF">SAMN05444424_1719</name>
    <name evidence="3" type="ORF">SAMN05444424_1731</name>
</gene>
<reference evidence="3" key="1">
    <citation type="submission" date="2016-11" db="EMBL/GenBank/DDBJ databases">
        <authorList>
            <person name="Varghese N."/>
            <person name="Submissions S."/>
        </authorList>
    </citation>
    <scope>NUCLEOTIDE SEQUENCE</scope>
    <source>
        <strain evidence="3">DSM 4029</strain>
    </source>
</reference>
<dbReference type="AlphaFoldDB" id="A0AAQ1RW33"/>
<organism evidence="3 4">
    <name type="scientific">Bittarella massiliensis</name>
    <name type="common">ex Durand et al. 2017</name>
    <dbReference type="NCBI Taxonomy" id="1720313"/>
    <lineage>
        <taxon>Bacteria</taxon>
        <taxon>Bacillati</taxon>
        <taxon>Bacillota</taxon>
        <taxon>Clostridia</taxon>
        <taxon>Eubacteriales</taxon>
        <taxon>Oscillospiraceae</taxon>
        <taxon>Bittarella (ex Durand et al. 2017)</taxon>
    </lineage>
</organism>
<dbReference type="EMBL" id="FQVY01000002">
    <property type="protein sequence ID" value="SHG17038.1"/>
    <property type="molecule type" value="Genomic_DNA"/>
</dbReference>
<dbReference type="Proteomes" id="UP000184089">
    <property type="component" value="Unassembled WGS sequence"/>
</dbReference>
<feature type="region of interest" description="Disordered" evidence="1">
    <location>
        <begin position="85"/>
        <end position="119"/>
    </location>
</feature>
<evidence type="ECO:0000313" key="3">
    <source>
        <dbReference type="EMBL" id="SHG17038.1"/>
    </source>
</evidence>
<dbReference type="EMBL" id="FQVY01000002">
    <property type="protein sequence ID" value="SHG16710.1"/>
    <property type="molecule type" value="Genomic_DNA"/>
</dbReference>
<evidence type="ECO:0000313" key="2">
    <source>
        <dbReference type="EMBL" id="SHG16710.1"/>
    </source>
</evidence>
<name>A0AAQ1RW33_9FIRM</name>
<accession>A0AAQ1RW33</accession>
<sequence length="119" mass="12960">MLNSEQVKCLFEQEAILIGNSDGVPIYRVAELFGDESAEFAGKYGTAGVYNSIFGVRGFSLHYLTFRGFQQAASYANVLEIKKSKGAPPSAEVALSQQTGERDRKNAQVARVPPSPKSR</sequence>